<keyword evidence="2" id="KW-0813">Transport</keyword>
<evidence type="ECO:0000313" key="11">
    <source>
        <dbReference type="EMBL" id="MDK9579935.1"/>
    </source>
</evidence>
<dbReference type="SUPFAM" id="SSF103473">
    <property type="entry name" value="MFS general substrate transporter"/>
    <property type="match status" value="1"/>
</dbReference>
<feature type="transmembrane region" description="Helical" evidence="8">
    <location>
        <begin position="157"/>
        <end position="176"/>
    </location>
</feature>
<comment type="subcellular location">
    <subcellularLocation>
        <location evidence="1">Cell inner membrane</location>
        <topology evidence="1">Multi-pass membrane protein</topology>
    </subcellularLocation>
</comment>
<reference evidence="11 12" key="1">
    <citation type="submission" date="2023-06" db="EMBL/GenBank/DDBJ databases">
        <title>Antibody response to the Sneathia vaginalis cytopathogenic toxin A during pregnancy.</title>
        <authorList>
            <person name="Mccoy Z.T."/>
            <person name="Serrano M.G."/>
            <person name="Spaine K."/>
            <person name="Edwards D.J."/>
            <person name="Buck G.A."/>
            <person name="Jefferson K."/>
        </authorList>
    </citation>
    <scope>NUCLEOTIDE SEQUENCE [LARGE SCALE GENOMIC DNA]</scope>
    <source>
        <strain evidence="11 12">CCUG 42621</strain>
    </source>
</reference>
<feature type="chain" id="PRO_5045761844" evidence="9">
    <location>
        <begin position="25"/>
        <end position="385"/>
    </location>
</feature>
<evidence type="ECO:0000259" key="10">
    <source>
        <dbReference type="Pfam" id="PF12832"/>
    </source>
</evidence>
<feature type="transmembrane region" description="Helical" evidence="8">
    <location>
        <begin position="269"/>
        <end position="291"/>
    </location>
</feature>
<feature type="transmembrane region" description="Helical" evidence="8">
    <location>
        <begin position="239"/>
        <end position="262"/>
    </location>
</feature>
<feature type="signal peptide" evidence="9">
    <location>
        <begin position="1"/>
        <end position="24"/>
    </location>
</feature>
<evidence type="ECO:0000256" key="3">
    <source>
        <dbReference type="ARBA" id="ARBA00022475"/>
    </source>
</evidence>
<dbReference type="PROSITE" id="PS51257">
    <property type="entry name" value="PROKAR_LIPOPROTEIN"/>
    <property type="match status" value="1"/>
</dbReference>
<feature type="transmembrane region" description="Helical" evidence="8">
    <location>
        <begin position="206"/>
        <end position="227"/>
    </location>
</feature>
<dbReference type="RefSeq" id="WP_285152370.1">
    <property type="nucleotide sequence ID" value="NZ_JASSPP010000001.1"/>
</dbReference>
<feature type="transmembrane region" description="Helical" evidence="8">
    <location>
        <begin position="34"/>
        <end position="51"/>
    </location>
</feature>
<accession>A0ABT7HHE0</accession>
<comment type="caution">
    <text evidence="11">The sequence shown here is derived from an EMBL/GenBank/DDBJ whole genome shotgun (WGS) entry which is preliminary data.</text>
</comment>
<evidence type="ECO:0000256" key="7">
    <source>
        <dbReference type="ARBA" id="ARBA00023136"/>
    </source>
</evidence>
<keyword evidence="6 8" id="KW-1133">Transmembrane helix</keyword>
<evidence type="ECO:0000256" key="4">
    <source>
        <dbReference type="ARBA" id="ARBA00022519"/>
    </source>
</evidence>
<evidence type="ECO:0000313" key="12">
    <source>
        <dbReference type="Proteomes" id="UP001225134"/>
    </source>
</evidence>
<evidence type="ECO:0000256" key="6">
    <source>
        <dbReference type="ARBA" id="ARBA00022989"/>
    </source>
</evidence>
<feature type="transmembrane region" description="Helical" evidence="8">
    <location>
        <begin position="94"/>
        <end position="118"/>
    </location>
</feature>
<proteinExistence type="predicted"/>
<name>A0ABT7HHE0_9FUSO</name>
<dbReference type="Proteomes" id="UP001225134">
    <property type="component" value="Unassembled WGS sequence"/>
</dbReference>
<evidence type="ECO:0000256" key="5">
    <source>
        <dbReference type="ARBA" id="ARBA00022692"/>
    </source>
</evidence>
<dbReference type="PANTHER" id="PTHR23522:SF10">
    <property type="entry name" value="3-PHENYLPROPIONIC ACID TRANSPORTER-RELATED"/>
    <property type="match status" value="1"/>
</dbReference>
<dbReference type="Pfam" id="PF12832">
    <property type="entry name" value="MFS_1_like"/>
    <property type="match status" value="1"/>
</dbReference>
<dbReference type="Gene3D" id="1.20.1250.20">
    <property type="entry name" value="MFS general substrate transporter like domains"/>
    <property type="match status" value="2"/>
</dbReference>
<dbReference type="InterPro" id="IPR024989">
    <property type="entry name" value="MFS_assoc_dom"/>
</dbReference>
<keyword evidence="4" id="KW-0997">Cell inner membrane</keyword>
<keyword evidence="3" id="KW-1003">Cell membrane</keyword>
<feature type="transmembrane region" description="Helical" evidence="8">
    <location>
        <begin position="332"/>
        <end position="354"/>
    </location>
</feature>
<keyword evidence="9" id="KW-0732">Signal</keyword>
<evidence type="ECO:0000256" key="9">
    <source>
        <dbReference type="SAM" id="SignalP"/>
    </source>
</evidence>
<dbReference type="InterPro" id="IPR036259">
    <property type="entry name" value="MFS_trans_sf"/>
</dbReference>
<protein>
    <submittedName>
        <fullName evidence="11">MFS transporter</fullName>
    </submittedName>
</protein>
<feature type="transmembrane region" description="Helical" evidence="8">
    <location>
        <begin position="130"/>
        <end position="151"/>
    </location>
</feature>
<keyword evidence="7 8" id="KW-0472">Membrane</keyword>
<keyword evidence="12" id="KW-1185">Reference proteome</keyword>
<dbReference type="EMBL" id="JASSPP010000001">
    <property type="protein sequence ID" value="MDK9579935.1"/>
    <property type="molecule type" value="Genomic_DNA"/>
</dbReference>
<dbReference type="PANTHER" id="PTHR23522">
    <property type="entry name" value="BLL5896 PROTEIN"/>
    <property type="match status" value="1"/>
</dbReference>
<feature type="transmembrane region" description="Helical" evidence="8">
    <location>
        <begin position="72"/>
        <end position="88"/>
    </location>
</feature>
<keyword evidence="5 8" id="KW-0812">Transmembrane</keyword>
<feature type="transmembrane region" description="Helical" evidence="8">
    <location>
        <begin position="360"/>
        <end position="379"/>
    </location>
</feature>
<feature type="domain" description="Major facilitator superfamily associated" evidence="10">
    <location>
        <begin position="12"/>
        <end position="362"/>
    </location>
</feature>
<evidence type="ECO:0000256" key="2">
    <source>
        <dbReference type="ARBA" id="ARBA00022448"/>
    </source>
</evidence>
<gene>
    <name evidence="11" type="ORF">QQA45_00100</name>
</gene>
<evidence type="ECO:0000256" key="1">
    <source>
        <dbReference type="ARBA" id="ARBA00004429"/>
    </source>
</evidence>
<sequence length="385" mass="43951">MKTFKYLLMQALFFACFCALFAFANPFLSLKNFSITQIGLLITLSSIFSVISQPYITKCIEKYKKFTVKRSILLLTYLTILSLLIILISNNTFILFLCYVIALGCIMSIQTFMYPFIFEYIDEGYKVNFGFARGMGSVTYAVVSLTLGFFSKKSLNFLPAFCFITSFALLLVVYSFKNLENKTISNNNLENETISFKEFYKKNKSFCYILLGCTLLFYTHSALNTYLKNIMEYINCGTYEVGVCYMLSSIIEFPVMTAVPYLHKKFSYNFLFAISAIGFTTKCFFIMLGTLFKSISIIYFAQFFQIFGFALYLPVSLYYISTVLDKKDVTKAQAYLGIGITLGGILGNYISAYIFQSLSIFYFLASCFIITFIGTLFITTNTKKS</sequence>
<evidence type="ECO:0000256" key="8">
    <source>
        <dbReference type="SAM" id="Phobius"/>
    </source>
</evidence>
<organism evidence="11 12">
    <name type="scientific">Sneathia sanguinegens</name>
    <dbReference type="NCBI Taxonomy" id="40543"/>
    <lineage>
        <taxon>Bacteria</taxon>
        <taxon>Fusobacteriati</taxon>
        <taxon>Fusobacteriota</taxon>
        <taxon>Fusobacteriia</taxon>
        <taxon>Fusobacteriales</taxon>
        <taxon>Leptotrichiaceae</taxon>
        <taxon>Sneathia</taxon>
    </lineage>
</organism>
<feature type="transmembrane region" description="Helical" evidence="8">
    <location>
        <begin position="297"/>
        <end position="320"/>
    </location>
</feature>